<dbReference type="Gene3D" id="3.40.190.10">
    <property type="entry name" value="Periplasmic binding protein-like II"/>
    <property type="match status" value="2"/>
</dbReference>
<comment type="similarity">
    <text evidence="1">Belongs to the bacterial solute-binding protein 3 family.</text>
</comment>
<gene>
    <name evidence="5" type="ORF">ACFORL_00920</name>
</gene>
<feature type="chain" id="PRO_5046320295" evidence="3">
    <location>
        <begin position="26"/>
        <end position="244"/>
    </location>
</feature>
<keyword evidence="2 3" id="KW-0732">Signal</keyword>
<organism evidence="5 6">
    <name type="scientific">Legionella dresdenensis</name>
    <dbReference type="NCBI Taxonomy" id="450200"/>
    <lineage>
        <taxon>Bacteria</taxon>
        <taxon>Pseudomonadati</taxon>
        <taxon>Pseudomonadota</taxon>
        <taxon>Gammaproteobacteria</taxon>
        <taxon>Legionellales</taxon>
        <taxon>Legionellaceae</taxon>
        <taxon>Legionella</taxon>
    </lineage>
</organism>
<dbReference type="InterPro" id="IPR001638">
    <property type="entry name" value="Solute-binding_3/MltF_N"/>
</dbReference>
<name>A0ABV8CC54_9GAMM</name>
<accession>A0ABV8CC54</accession>
<evidence type="ECO:0000313" key="6">
    <source>
        <dbReference type="Proteomes" id="UP001595758"/>
    </source>
</evidence>
<dbReference type="Pfam" id="PF00497">
    <property type="entry name" value="SBP_bac_3"/>
    <property type="match status" value="1"/>
</dbReference>
<feature type="domain" description="Solute-binding protein family 3/N-terminal" evidence="4">
    <location>
        <begin position="26"/>
        <end position="244"/>
    </location>
</feature>
<dbReference type="PANTHER" id="PTHR35936:SF19">
    <property type="entry name" value="AMINO-ACID-BINDING PROTEIN YXEM-RELATED"/>
    <property type="match status" value="1"/>
</dbReference>
<keyword evidence="6" id="KW-1185">Reference proteome</keyword>
<sequence>MNRFTNKLILAIFLLFSFGITPAQAKIKIGTVFFDPPFVMAPGQGFNYDLIATICKGLQEDCQIQQMDFGTLFTAVTNGRVDLAVGISIDSQRKNNFIFSLPYMLSKAQFMISTNNKVKTIANLQNGKIGIIKEDQNGILYNYLMSQSTYQFKIVTFDDIEDLITGLNENTINAAFIHAPSLAYWVQNSDGQFAALGAPVTLGEGIAFMGLANQQALIQSINQQLQKMETDNAYLNLYKNYFSS</sequence>
<dbReference type="PANTHER" id="PTHR35936">
    <property type="entry name" value="MEMBRANE-BOUND LYTIC MUREIN TRANSGLYCOSYLASE F"/>
    <property type="match status" value="1"/>
</dbReference>
<comment type="caution">
    <text evidence="5">The sequence shown here is derived from an EMBL/GenBank/DDBJ whole genome shotgun (WGS) entry which is preliminary data.</text>
</comment>
<dbReference type="SUPFAM" id="SSF53850">
    <property type="entry name" value="Periplasmic binding protein-like II"/>
    <property type="match status" value="1"/>
</dbReference>
<evidence type="ECO:0000256" key="3">
    <source>
        <dbReference type="SAM" id="SignalP"/>
    </source>
</evidence>
<dbReference type="EMBL" id="JBHSAB010000001">
    <property type="protein sequence ID" value="MFC3907640.1"/>
    <property type="molecule type" value="Genomic_DNA"/>
</dbReference>
<dbReference type="Proteomes" id="UP001595758">
    <property type="component" value="Unassembled WGS sequence"/>
</dbReference>
<evidence type="ECO:0000256" key="1">
    <source>
        <dbReference type="ARBA" id="ARBA00010333"/>
    </source>
</evidence>
<evidence type="ECO:0000259" key="4">
    <source>
        <dbReference type="SMART" id="SM00062"/>
    </source>
</evidence>
<dbReference type="RefSeq" id="WP_382340181.1">
    <property type="nucleotide sequence ID" value="NZ_JBHSAB010000001.1"/>
</dbReference>
<dbReference type="SMART" id="SM00062">
    <property type="entry name" value="PBPb"/>
    <property type="match status" value="1"/>
</dbReference>
<reference evidence="6" key="1">
    <citation type="journal article" date="2019" name="Int. J. Syst. Evol. Microbiol.">
        <title>The Global Catalogue of Microorganisms (GCM) 10K type strain sequencing project: providing services to taxonomists for standard genome sequencing and annotation.</title>
        <authorList>
            <consortium name="The Broad Institute Genomics Platform"/>
            <consortium name="The Broad Institute Genome Sequencing Center for Infectious Disease"/>
            <person name="Wu L."/>
            <person name="Ma J."/>
        </authorList>
    </citation>
    <scope>NUCLEOTIDE SEQUENCE [LARGE SCALE GENOMIC DNA]</scope>
    <source>
        <strain evidence="6">CCUG 59858</strain>
    </source>
</reference>
<evidence type="ECO:0000256" key="2">
    <source>
        <dbReference type="ARBA" id="ARBA00022729"/>
    </source>
</evidence>
<proteinExistence type="inferred from homology"/>
<protein>
    <submittedName>
        <fullName evidence="5">Transporter substrate-binding domain-containing protein</fullName>
    </submittedName>
</protein>
<feature type="signal peptide" evidence="3">
    <location>
        <begin position="1"/>
        <end position="25"/>
    </location>
</feature>
<evidence type="ECO:0000313" key="5">
    <source>
        <dbReference type="EMBL" id="MFC3907640.1"/>
    </source>
</evidence>